<keyword evidence="4" id="KW-1185">Reference proteome</keyword>
<reference evidence="3 4" key="1">
    <citation type="submission" date="2020-11" db="EMBL/GenBank/DDBJ databases">
        <title>Corynebacterium sp. ZJ-599.</title>
        <authorList>
            <person name="Zhou J."/>
        </authorList>
    </citation>
    <scope>NUCLEOTIDE SEQUENCE [LARGE SCALE GENOMIC DNA]</scope>
    <source>
        <strain evidence="3 4">ZJ-599</strain>
    </source>
</reference>
<sequence length="248" mass="27423">MANPVSKGWKYLMASFDQKIDDNADPKVQIQQAVAAAKKQHQEITEHAAEIIGNKSRLEMQLNRQIEAAEKYQRQTQQALQLADEASAAGDSTKAQEYTQAAEVVAAQLVAAEQELEELKVQHQAATSAAEQAAAKQKESEARLQEQLAQVDQLMAQADQAAMQESNAKAMDSLNDLNPEDSVPTLDAVRAKIEKRYADALGHQELMEGTHIQDFVQAETEIKANSRLAEIRAQMERKKELESGEDAR</sequence>
<dbReference type="RefSeq" id="WP_165009859.1">
    <property type="nucleotide sequence ID" value="NZ_CP064954.1"/>
</dbReference>
<accession>A0A7T0KEY2</accession>
<dbReference type="InterPro" id="IPR007157">
    <property type="entry name" value="PspA_VIPP1"/>
</dbReference>
<comment type="similarity">
    <text evidence="1">Belongs to the PspA/Vipp/IM30 family.</text>
</comment>
<feature type="coiled-coil region" evidence="2">
    <location>
        <begin position="55"/>
        <end position="164"/>
    </location>
</feature>
<gene>
    <name evidence="3" type="ORF">G7Y31_11300</name>
</gene>
<dbReference type="KEGG" id="cliz:G7Y31_11300"/>
<dbReference type="Pfam" id="PF04012">
    <property type="entry name" value="PspA_IM30"/>
    <property type="match status" value="1"/>
</dbReference>
<proteinExistence type="inferred from homology"/>
<keyword evidence="2" id="KW-0175">Coiled coil</keyword>
<name>A0A7T0KEY2_9CORY</name>
<evidence type="ECO:0000256" key="2">
    <source>
        <dbReference type="SAM" id="Coils"/>
    </source>
</evidence>
<dbReference type="EMBL" id="CP064954">
    <property type="protein sequence ID" value="QPK79060.1"/>
    <property type="molecule type" value="Genomic_DNA"/>
</dbReference>
<evidence type="ECO:0000256" key="1">
    <source>
        <dbReference type="ARBA" id="ARBA00043985"/>
    </source>
</evidence>
<evidence type="ECO:0000313" key="3">
    <source>
        <dbReference type="EMBL" id="QPK79060.1"/>
    </source>
</evidence>
<evidence type="ECO:0000313" key="4">
    <source>
        <dbReference type="Proteomes" id="UP000594681"/>
    </source>
</evidence>
<dbReference type="AlphaFoldDB" id="A0A7T0KEY2"/>
<organism evidence="3 4">
    <name type="scientific">Corynebacterium lizhenjunii</name>
    <dbReference type="NCBI Taxonomy" id="2709394"/>
    <lineage>
        <taxon>Bacteria</taxon>
        <taxon>Bacillati</taxon>
        <taxon>Actinomycetota</taxon>
        <taxon>Actinomycetes</taxon>
        <taxon>Mycobacteriales</taxon>
        <taxon>Corynebacteriaceae</taxon>
        <taxon>Corynebacterium</taxon>
    </lineage>
</organism>
<protein>
    <submittedName>
        <fullName evidence="3">PspA/IM30 family protein</fullName>
    </submittedName>
</protein>
<dbReference type="Proteomes" id="UP000594681">
    <property type="component" value="Chromosome"/>
</dbReference>